<dbReference type="PANTHER" id="PTHR43317:SF1">
    <property type="entry name" value="THERMOSPERMINE SYNTHASE ACAULIS5"/>
    <property type="match status" value="1"/>
</dbReference>
<evidence type="ECO:0000313" key="3">
    <source>
        <dbReference type="Proteomes" id="UP000188320"/>
    </source>
</evidence>
<dbReference type="InterPro" id="IPR029063">
    <property type="entry name" value="SAM-dependent_MTases_sf"/>
</dbReference>
<dbReference type="GO" id="GO:0006596">
    <property type="term" value="P:polyamine biosynthetic process"/>
    <property type="evidence" value="ECO:0007669"/>
    <property type="project" value="UniProtKB-KW"/>
</dbReference>
<dbReference type="CDD" id="cd02440">
    <property type="entry name" value="AdoMet_MTases"/>
    <property type="match status" value="1"/>
</dbReference>
<proteinExistence type="predicted"/>
<dbReference type="EMBL" id="LSSK01000158">
    <property type="protein sequence ID" value="OMH84732.1"/>
    <property type="molecule type" value="Genomic_DNA"/>
</dbReference>
<evidence type="ECO:0000313" key="2">
    <source>
        <dbReference type="EMBL" id="OMH84732.1"/>
    </source>
</evidence>
<dbReference type="Pfam" id="PF01564">
    <property type="entry name" value="Spermine_synth"/>
    <property type="match status" value="1"/>
</dbReference>
<sequence>MHKYYSGLGIGVSAKSLHQQNVVVDVVEYDAAVVHSALNYFDLPNDLNAIHISDGRHFIFNTTSTYDYVIHDIFSNGFISPHLFSVQVLQQIKRILRPDGVFAMNFVAFNDDKHTLCSIKNTLLTAFKNVRLYTESLDKGDSKEQKTVKNIVFFASDLPVKFDFPQEVLAGHSIRSRMLQSLAKNELLLDGCTAGPTGSSDNSVGAVINDGDFGVFNKYTVDVAVNHWYIMRNVFPTEFWMDY</sequence>
<dbReference type="PANTHER" id="PTHR43317">
    <property type="entry name" value="THERMOSPERMINE SYNTHASE ACAULIS5"/>
    <property type="match status" value="1"/>
</dbReference>
<gene>
    <name evidence="2" type="ORF">AX774_g1740</name>
</gene>
<comment type="caution">
    <text evidence="2">The sequence shown here is derived from an EMBL/GenBank/DDBJ whole genome shotgun (WGS) entry which is preliminary data.</text>
</comment>
<dbReference type="NCBIfam" id="NF037959">
    <property type="entry name" value="MFS_SpdSyn"/>
    <property type="match status" value="1"/>
</dbReference>
<dbReference type="Gene3D" id="3.40.50.150">
    <property type="entry name" value="Vaccinia Virus protein VP39"/>
    <property type="match status" value="1"/>
</dbReference>
<protein>
    <recommendedName>
        <fullName evidence="4">Spermidine synthase</fullName>
    </recommendedName>
</protein>
<evidence type="ECO:0008006" key="4">
    <source>
        <dbReference type="Google" id="ProtNLM"/>
    </source>
</evidence>
<accession>A0A1R1PV29</accession>
<name>A0A1R1PV29_ZANCU</name>
<keyword evidence="1" id="KW-0620">Polyamine biosynthesis</keyword>
<dbReference type="AlphaFoldDB" id="A0A1R1PV29"/>
<dbReference type="OrthoDB" id="2016285at2759"/>
<reference evidence="3" key="1">
    <citation type="submission" date="2017-01" db="EMBL/GenBank/DDBJ databases">
        <authorList>
            <person name="Wang Y."/>
            <person name="White M."/>
            <person name="Kvist S."/>
            <person name="Moncalvo J.-M."/>
        </authorList>
    </citation>
    <scope>NUCLEOTIDE SEQUENCE [LARGE SCALE GENOMIC DNA]</scope>
    <source>
        <strain evidence="3">COL-18-3</strain>
    </source>
</reference>
<dbReference type="Proteomes" id="UP000188320">
    <property type="component" value="Unassembled WGS sequence"/>
</dbReference>
<evidence type="ECO:0000256" key="1">
    <source>
        <dbReference type="ARBA" id="ARBA00023115"/>
    </source>
</evidence>
<keyword evidence="3" id="KW-1185">Reference proteome</keyword>
<dbReference type="SUPFAM" id="SSF53335">
    <property type="entry name" value="S-adenosyl-L-methionine-dependent methyltransferases"/>
    <property type="match status" value="1"/>
</dbReference>
<organism evidence="2 3">
    <name type="scientific">Zancudomyces culisetae</name>
    <name type="common">Gut fungus</name>
    <name type="synonym">Smittium culisetae</name>
    <dbReference type="NCBI Taxonomy" id="1213189"/>
    <lineage>
        <taxon>Eukaryota</taxon>
        <taxon>Fungi</taxon>
        <taxon>Fungi incertae sedis</taxon>
        <taxon>Zoopagomycota</taxon>
        <taxon>Kickxellomycotina</taxon>
        <taxon>Harpellomycetes</taxon>
        <taxon>Harpellales</taxon>
        <taxon>Legeriomycetaceae</taxon>
        <taxon>Zancudomyces</taxon>
    </lineage>
</organism>